<proteinExistence type="inferred from homology"/>
<evidence type="ECO:0000313" key="3">
    <source>
        <dbReference type="EMBL" id="QHN77731.1"/>
    </source>
</evidence>
<dbReference type="Proteomes" id="UP000464620">
    <property type="component" value="Chromosome B09"/>
</dbReference>
<dbReference type="InterPro" id="IPR042277">
    <property type="entry name" value="IST1-like"/>
</dbReference>
<evidence type="ECO:0000256" key="2">
    <source>
        <dbReference type="SAM" id="MobiDB-lite"/>
    </source>
</evidence>
<feature type="region of interest" description="Disordered" evidence="2">
    <location>
        <begin position="230"/>
        <end position="271"/>
    </location>
</feature>
<gene>
    <name evidence="3" type="ORF">DS421_19g655260</name>
</gene>
<sequence length="301" mass="33336">MASYDLIEIYCELIAARLPMIESLKCADLPELVDVRKHLTVKYGKEFASAAVELRPDYGVNRLLVEKLSAKAPDGPTKIKILSAINEEHNIKWEPKSFGENDIKPSQDLLAGPKTFEKATYAEPSQVHVPAAVRDEKGLPNEQASSQFKPVYDRPTGSDAQNTSDATRKDTGNQSRPSGTGNQEMHYRDSYSENSSAFPTVKQNWNMEFKDAASAAQAAAESAERASMAARAAAELSSHENVARQRSSESHSSPRSQLRDEIPQEYSFNDDKNLSTAFAYTTFHRGSSGMNNEKINTREQN</sequence>
<reference evidence="3 4" key="1">
    <citation type="submission" date="2020-01" db="EMBL/GenBank/DDBJ databases">
        <title>Genome sequence of Arachis hypogaea, cultivar Shitouqi.</title>
        <authorList>
            <person name="Zhuang W."/>
            <person name="Chen H."/>
            <person name="Varshney R."/>
            <person name="Wang D."/>
            <person name="Ming R."/>
        </authorList>
    </citation>
    <scope>NUCLEOTIDE SEQUENCE [LARGE SCALE GENOMIC DNA]</scope>
    <source>
        <tissue evidence="3">Young leaf</tissue>
    </source>
</reference>
<feature type="region of interest" description="Disordered" evidence="2">
    <location>
        <begin position="135"/>
        <end position="195"/>
    </location>
</feature>
<protein>
    <submittedName>
        <fullName evidence="3">Sericin</fullName>
    </submittedName>
</protein>
<organism evidence="3 4">
    <name type="scientific">Arachis hypogaea</name>
    <name type="common">Peanut</name>
    <dbReference type="NCBI Taxonomy" id="3818"/>
    <lineage>
        <taxon>Eukaryota</taxon>
        <taxon>Viridiplantae</taxon>
        <taxon>Streptophyta</taxon>
        <taxon>Embryophyta</taxon>
        <taxon>Tracheophyta</taxon>
        <taxon>Spermatophyta</taxon>
        <taxon>Magnoliopsida</taxon>
        <taxon>eudicotyledons</taxon>
        <taxon>Gunneridae</taxon>
        <taxon>Pentapetalae</taxon>
        <taxon>rosids</taxon>
        <taxon>fabids</taxon>
        <taxon>Fabales</taxon>
        <taxon>Fabaceae</taxon>
        <taxon>Papilionoideae</taxon>
        <taxon>50 kb inversion clade</taxon>
        <taxon>dalbergioids sensu lato</taxon>
        <taxon>Dalbergieae</taxon>
        <taxon>Pterocarpus clade</taxon>
        <taxon>Arachis</taxon>
    </lineage>
</organism>
<name>A0A6B9VAK0_ARAHY</name>
<dbReference type="InterPro" id="IPR005061">
    <property type="entry name" value="Ist1"/>
</dbReference>
<dbReference type="Pfam" id="PF03398">
    <property type="entry name" value="Ist1"/>
    <property type="match status" value="1"/>
</dbReference>
<feature type="compositionally biased region" description="Basic and acidic residues" evidence="2">
    <location>
        <begin position="237"/>
        <end position="249"/>
    </location>
</feature>
<evidence type="ECO:0000256" key="1">
    <source>
        <dbReference type="ARBA" id="ARBA00005536"/>
    </source>
</evidence>
<feature type="compositionally biased region" description="Polar residues" evidence="2">
    <location>
        <begin position="172"/>
        <end position="183"/>
    </location>
</feature>
<comment type="similarity">
    <text evidence="1">Belongs to the IST1 family.</text>
</comment>
<dbReference type="PANTHER" id="PTHR12161:SF13">
    <property type="entry name" value="REGULATOR OF VPS4 ACTIVITY IN THE MVB PATHWAY PROTEIN"/>
    <property type="match status" value="1"/>
</dbReference>
<dbReference type="GO" id="GO:0015031">
    <property type="term" value="P:protein transport"/>
    <property type="evidence" value="ECO:0007669"/>
    <property type="project" value="InterPro"/>
</dbReference>
<dbReference type="Gene3D" id="1.20.1260.60">
    <property type="entry name" value="Vacuolar protein sorting-associated protein Ist1"/>
    <property type="match status" value="1"/>
</dbReference>
<dbReference type="AlphaFoldDB" id="A0A6B9VAK0"/>
<dbReference type="EMBL" id="CP031001">
    <property type="protein sequence ID" value="QHN77731.1"/>
    <property type="molecule type" value="Genomic_DNA"/>
</dbReference>
<dbReference type="PANTHER" id="PTHR12161">
    <property type="entry name" value="IST1 FAMILY MEMBER"/>
    <property type="match status" value="1"/>
</dbReference>
<dbReference type="SMR" id="A0A6B9VAK0"/>
<accession>A0A6B9VAK0</accession>
<evidence type="ECO:0000313" key="4">
    <source>
        <dbReference type="Proteomes" id="UP000464620"/>
    </source>
</evidence>